<gene>
    <name evidence="1" type="ORF">ACFQZM_15415</name>
</gene>
<evidence type="ECO:0000313" key="2">
    <source>
        <dbReference type="Proteomes" id="UP001597063"/>
    </source>
</evidence>
<dbReference type="EMBL" id="JBHTGP010000006">
    <property type="protein sequence ID" value="MFD0685893.1"/>
    <property type="molecule type" value="Genomic_DNA"/>
</dbReference>
<name>A0ABW2XHE9_9ACTN</name>
<organism evidence="1 2">
    <name type="scientific">Actinomadura fibrosa</name>
    <dbReference type="NCBI Taxonomy" id="111802"/>
    <lineage>
        <taxon>Bacteria</taxon>
        <taxon>Bacillati</taxon>
        <taxon>Actinomycetota</taxon>
        <taxon>Actinomycetes</taxon>
        <taxon>Streptosporangiales</taxon>
        <taxon>Thermomonosporaceae</taxon>
        <taxon>Actinomadura</taxon>
    </lineage>
</organism>
<reference evidence="2" key="1">
    <citation type="journal article" date="2019" name="Int. J. Syst. Evol. Microbiol.">
        <title>The Global Catalogue of Microorganisms (GCM) 10K type strain sequencing project: providing services to taxonomists for standard genome sequencing and annotation.</title>
        <authorList>
            <consortium name="The Broad Institute Genomics Platform"/>
            <consortium name="The Broad Institute Genome Sequencing Center for Infectious Disease"/>
            <person name="Wu L."/>
            <person name="Ma J."/>
        </authorList>
    </citation>
    <scope>NUCLEOTIDE SEQUENCE [LARGE SCALE GENOMIC DNA]</scope>
    <source>
        <strain evidence="2">JCM 9371</strain>
    </source>
</reference>
<comment type="caution">
    <text evidence="1">The sequence shown here is derived from an EMBL/GenBank/DDBJ whole genome shotgun (WGS) entry which is preliminary data.</text>
</comment>
<evidence type="ECO:0000313" key="1">
    <source>
        <dbReference type="EMBL" id="MFD0685893.1"/>
    </source>
</evidence>
<dbReference type="RefSeq" id="WP_131755308.1">
    <property type="nucleotide sequence ID" value="NZ_CAACUY010000004.1"/>
</dbReference>
<keyword evidence="2" id="KW-1185">Reference proteome</keyword>
<sequence length="139" mass="14915">MAVTDPPSRYVEGALVTGFAAYALHALMVSPRVAEQLDRMAQAQPWIRPELDAARRALRRAAAEYEALPVAVDGSAAEQLAEAAASSVHEIDTAQAAALLGLSERRIRQLAAEGMGRQVGGRWLLDRGLVLAYGHRRSA</sequence>
<proteinExistence type="predicted"/>
<dbReference type="Proteomes" id="UP001597063">
    <property type="component" value="Unassembled WGS sequence"/>
</dbReference>
<accession>A0ABW2XHE9</accession>
<protein>
    <submittedName>
        <fullName evidence="1">Helix-turn-helix domain-containing protein</fullName>
    </submittedName>
</protein>